<feature type="transmembrane region" description="Helical" evidence="7">
    <location>
        <begin position="241"/>
        <end position="261"/>
    </location>
</feature>
<evidence type="ECO:0000256" key="4">
    <source>
        <dbReference type="ARBA" id="ARBA00022692"/>
    </source>
</evidence>
<name>A0AA36GF06_9BILA</name>
<dbReference type="Proteomes" id="UP001177023">
    <property type="component" value="Unassembled WGS sequence"/>
</dbReference>
<keyword evidence="5 7" id="KW-1133">Transmembrane helix</keyword>
<evidence type="ECO:0000256" key="5">
    <source>
        <dbReference type="ARBA" id="ARBA00022989"/>
    </source>
</evidence>
<sequence>MDSRSKYLGLLALTLQQAAMPLLVRYTRHRASEEVFITTVNVFMMDLFKIFACTAFLIRSGSPSRFLKDLHHALWVDRIGFLKISVPAAIYVLQNNLFYIAGSHLEATTVYICYQMKMFTTAFLMRVMLGKVLSGRQWIALCILVAGVIDVQLVYAPPAESGPQSVAEQNPAIGFSAVFAMCFTSALAGVYMEKVLKSSEQSVCMQNIRISLFSLPIGAASMLFYDRETIMQDGFFRGWDFWVVVLTIFNSVGGLLIAVVIKYADNILKAYAQSMAIIGAAVGSWLLFDFVPNIQFMFGASLVMSSIVVYSLYPYRAPAVFDLKSMGQLPVDVVQIHPERLFFPDPRPPKN</sequence>
<dbReference type="InterPro" id="IPR037185">
    <property type="entry name" value="EmrE-like"/>
</dbReference>
<dbReference type="Pfam" id="PF04142">
    <property type="entry name" value="Nuc_sug_transp"/>
    <property type="match status" value="1"/>
</dbReference>
<gene>
    <name evidence="8" type="ORF">MSPICULIGERA_LOCUS20976</name>
</gene>
<feature type="transmembrane region" description="Helical" evidence="7">
    <location>
        <begin position="268"/>
        <end position="288"/>
    </location>
</feature>
<feature type="transmembrane region" description="Helical" evidence="7">
    <location>
        <begin position="108"/>
        <end position="129"/>
    </location>
</feature>
<evidence type="ECO:0000256" key="6">
    <source>
        <dbReference type="ARBA" id="ARBA00023136"/>
    </source>
</evidence>
<dbReference type="NCBIfam" id="TIGR00803">
    <property type="entry name" value="nst"/>
    <property type="match status" value="1"/>
</dbReference>
<evidence type="ECO:0000313" key="9">
    <source>
        <dbReference type="Proteomes" id="UP001177023"/>
    </source>
</evidence>
<keyword evidence="9" id="KW-1185">Reference proteome</keyword>
<evidence type="ECO:0008006" key="10">
    <source>
        <dbReference type="Google" id="ProtNLM"/>
    </source>
</evidence>
<keyword evidence="3" id="KW-0813">Transport</keyword>
<feature type="non-terminal residue" evidence="8">
    <location>
        <position position="351"/>
    </location>
</feature>
<feature type="transmembrane region" description="Helical" evidence="7">
    <location>
        <begin position="79"/>
        <end position="102"/>
    </location>
</feature>
<dbReference type="InterPro" id="IPR007271">
    <property type="entry name" value="Nuc_sug_transpt"/>
</dbReference>
<evidence type="ECO:0000256" key="2">
    <source>
        <dbReference type="ARBA" id="ARBA00009976"/>
    </source>
</evidence>
<accession>A0AA36GF06</accession>
<dbReference type="PANTHER" id="PTHR10231">
    <property type="entry name" value="NUCLEOTIDE-SUGAR TRANSMEMBRANE TRANSPORTER"/>
    <property type="match status" value="1"/>
</dbReference>
<feature type="transmembrane region" description="Helical" evidence="7">
    <location>
        <begin position="294"/>
        <end position="313"/>
    </location>
</feature>
<evidence type="ECO:0000256" key="3">
    <source>
        <dbReference type="ARBA" id="ARBA00022597"/>
    </source>
</evidence>
<proteinExistence type="inferred from homology"/>
<keyword evidence="3" id="KW-0762">Sugar transport</keyword>
<dbReference type="SUPFAM" id="SSF103481">
    <property type="entry name" value="Multidrug resistance efflux transporter EmrE"/>
    <property type="match status" value="1"/>
</dbReference>
<keyword evidence="4 7" id="KW-0812">Transmembrane</keyword>
<feature type="transmembrane region" description="Helical" evidence="7">
    <location>
        <begin position="208"/>
        <end position="225"/>
    </location>
</feature>
<comment type="similarity">
    <text evidence="2">Belongs to the nucleotide-sugar transporter family. SLC35A subfamily.</text>
</comment>
<evidence type="ECO:0000256" key="7">
    <source>
        <dbReference type="SAM" id="Phobius"/>
    </source>
</evidence>
<feature type="transmembrane region" description="Helical" evidence="7">
    <location>
        <begin position="138"/>
        <end position="155"/>
    </location>
</feature>
<feature type="transmembrane region" description="Helical" evidence="7">
    <location>
        <begin position="35"/>
        <end position="58"/>
    </location>
</feature>
<dbReference type="GO" id="GO:0000139">
    <property type="term" value="C:Golgi membrane"/>
    <property type="evidence" value="ECO:0007669"/>
    <property type="project" value="InterPro"/>
</dbReference>
<dbReference type="GO" id="GO:0015165">
    <property type="term" value="F:pyrimidine nucleotide-sugar transmembrane transporter activity"/>
    <property type="evidence" value="ECO:0007669"/>
    <property type="project" value="InterPro"/>
</dbReference>
<evidence type="ECO:0000256" key="1">
    <source>
        <dbReference type="ARBA" id="ARBA00004141"/>
    </source>
</evidence>
<dbReference type="EMBL" id="CATQJA010002664">
    <property type="protein sequence ID" value="CAJ0582846.1"/>
    <property type="molecule type" value="Genomic_DNA"/>
</dbReference>
<comment type="subcellular location">
    <subcellularLocation>
        <location evidence="1">Membrane</location>
        <topology evidence="1">Multi-pass membrane protein</topology>
    </subcellularLocation>
</comment>
<evidence type="ECO:0000313" key="8">
    <source>
        <dbReference type="EMBL" id="CAJ0582846.1"/>
    </source>
</evidence>
<reference evidence="8" key="1">
    <citation type="submission" date="2023-06" db="EMBL/GenBank/DDBJ databases">
        <authorList>
            <person name="Delattre M."/>
        </authorList>
    </citation>
    <scope>NUCLEOTIDE SEQUENCE</scope>
    <source>
        <strain evidence="8">AF72</strain>
    </source>
</reference>
<protein>
    <recommendedName>
        <fullName evidence="10">UDP-galactose transporter</fullName>
    </recommendedName>
</protein>
<dbReference type="AlphaFoldDB" id="A0AA36GF06"/>
<organism evidence="8 9">
    <name type="scientific">Mesorhabditis spiculigera</name>
    <dbReference type="NCBI Taxonomy" id="96644"/>
    <lineage>
        <taxon>Eukaryota</taxon>
        <taxon>Metazoa</taxon>
        <taxon>Ecdysozoa</taxon>
        <taxon>Nematoda</taxon>
        <taxon>Chromadorea</taxon>
        <taxon>Rhabditida</taxon>
        <taxon>Rhabditina</taxon>
        <taxon>Rhabditomorpha</taxon>
        <taxon>Rhabditoidea</taxon>
        <taxon>Rhabditidae</taxon>
        <taxon>Mesorhabditinae</taxon>
        <taxon>Mesorhabditis</taxon>
    </lineage>
</organism>
<feature type="transmembrane region" description="Helical" evidence="7">
    <location>
        <begin position="175"/>
        <end position="196"/>
    </location>
</feature>
<keyword evidence="6 7" id="KW-0472">Membrane</keyword>
<dbReference type="PIRSF" id="PIRSF005799">
    <property type="entry name" value="UDP-gal_transpt"/>
    <property type="match status" value="1"/>
</dbReference>
<comment type="caution">
    <text evidence="8">The sequence shown here is derived from an EMBL/GenBank/DDBJ whole genome shotgun (WGS) entry which is preliminary data.</text>
</comment>